<gene>
    <name evidence="1" type="ORF">IW261DRAFT_1441607</name>
</gene>
<name>A0AA39UQS5_9AGAR</name>
<accession>A0AA39UQS5</accession>
<evidence type="ECO:0000313" key="2">
    <source>
        <dbReference type="Proteomes" id="UP001175227"/>
    </source>
</evidence>
<organism evidence="1 2">
    <name type="scientific">Armillaria novae-zelandiae</name>
    <dbReference type="NCBI Taxonomy" id="153914"/>
    <lineage>
        <taxon>Eukaryota</taxon>
        <taxon>Fungi</taxon>
        <taxon>Dikarya</taxon>
        <taxon>Basidiomycota</taxon>
        <taxon>Agaricomycotina</taxon>
        <taxon>Agaricomycetes</taxon>
        <taxon>Agaricomycetidae</taxon>
        <taxon>Agaricales</taxon>
        <taxon>Marasmiineae</taxon>
        <taxon>Physalacriaceae</taxon>
        <taxon>Armillaria</taxon>
    </lineage>
</organism>
<keyword evidence="2" id="KW-1185">Reference proteome</keyword>
<dbReference type="AlphaFoldDB" id="A0AA39UQS5"/>
<dbReference type="EMBL" id="JAUEPR010000002">
    <property type="protein sequence ID" value="KAK0488805.1"/>
    <property type="molecule type" value="Genomic_DNA"/>
</dbReference>
<reference evidence="1" key="1">
    <citation type="submission" date="2023-06" db="EMBL/GenBank/DDBJ databases">
        <authorList>
            <consortium name="Lawrence Berkeley National Laboratory"/>
            <person name="Ahrendt S."/>
            <person name="Sahu N."/>
            <person name="Indic B."/>
            <person name="Wong-Bajracharya J."/>
            <person name="Merenyi Z."/>
            <person name="Ke H.-M."/>
            <person name="Monk M."/>
            <person name="Kocsube S."/>
            <person name="Drula E."/>
            <person name="Lipzen A."/>
            <person name="Balint B."/>
            <person name="Henrissat B."/>
            <person name="Andreopoulos B."/>
            <person name="Martin F.M."/>
            <person name="Harder C.B."/>
            <person name="Rigling D."/>
            <person name="Ford K.L."/>
            <person name="Foster G.D."/>
            <person name="Pangilinan J."/>
            <person name="Papanicolaou A."/>
            <person name="Barry K."/>
            <person name="LaButti K."/>
            <person name="Viragh M."/>
            <person name="Koriabine M."/>
            <person name="Yan M."/>
            <person name="Riley R."/>
            <person name="Champramary S."/>
            <person name="Plett K.L."/>
            <person name="Tsai I.J."/>
            <person name="Slot J."/>
            <person name="Sipos G."/>
            <person name="Plett J."/>
            <person name="Nagy L.G."/>
            <person name="Grigoriev I.V."/>
        </authorList>
    </citation>
    <scope>NUCLEOTIDE SEQUENCE</scope>
    <source>
        <strain evidence="1">ICMP 16352</strain>
    </source>
</reference>
<evidence type="ECO:0000313" key="1">
    <source>
        <dbReference type="EMBL" id="KAK0488805.1"/>
    </source>
</evidence>
<dbReference type="Proteomes" id="UP001175227">
    <property type="component" value="Unassembled WGS sequence"/>
</dbReference>
<protein>
    <submittedName>
        <fullName evidence="1">Uncharacterized protein</fullName>
    </submittedName>
</protein>
<sequence length="160" mass="17804">MDGDYLLSAGTHHAATMNLQKHACSTSTSSTLTQLTSKFDISSRLQILITSLPQLISLHTAFPSDWRPCKDCACVNQVTTPSRPTNFRHRRRFPFTDRPNLVKLMRSNDAPDLSEENILQQVISGYGKRTDALDGPVSELKALKRALERLIVRVEEPAAG</sequence>
<proteinExistence type="predicted"/>
<comment type="caution">
    <text evidence="1">The sequence shown here is derived from an EMBL/GenBank/DDBJ whole genome shotgun (WGS) entry which is preliminary data.</text>
</comment>